<feature type="domain" description="S-layer family duplication" evidence="3">
    <location>
        <begin position="340"/>
        <end position="582"/>
    </location>
</feature>
<proteinExistence type="predicted"/>
<comment type="caution">
    <text evidence="5">The sequence shown here is derived from an EMBL/GenBank/DDBJ whole genome shotgun (WGS) entry which is preliminary data.</text>
</comment>
<dbReference type="Pfam" id="PF07752">
    <property type="entry name" value="S-layer"/>
    <property type="match status" value="2"/>
</dbReference>
<dbReference type="GO" id="GO:0030115">
    <property type="term" value="C:S-layer"/>
    <property type="evidence" value="ECO:0007669"/>
    <property type="project" value="UniProtKB-SubCell"/>
</dbReference>
<name>A0A7Z7AZ13_9EURY</name>
<evidence type="ECO:0000313" key="5">
    <source>
        <dbReference type="EMBL" id="SDG30471.1"/>
    </source>
</evidence>
<organism evidence="5 6">
    <name type="scientific">Methanolobus vulcani</name>
    <dbReference type="NCBI Taxonomy" id="38026"/>
    <lineage>
        <taxon>Archaea</taxon>
        <taxon>Methanobacteriati</taxon>
        <taxon>Methanobacteriota</taxon>
        <taxon>Stenosarchaea group</taxon>
        <taxon>Methanomicrobia</taxon>
        <taxon>Methanosarcinales</taxon>
        <taxon>Methanosarcinaceae</taxon>
        <taxon>Methanolobus</taxon>
    </lineage>
</organism>
<dbReference type="Gene3D" id="2.60.40.4190">
    <property type="match status" value="2"/>
</dbReference>
<dbReference type="RefSeq" id="WP_091710930.1">
    <property type="nucleotide sequence ID" value="NZ_FNCA01000011.1"/>
</dbReference>
<keyword evidence="6" id="KW-1185">Reference proteome</keyword>
<protein>
    <submittedName>
        <fullName evidence="5">S-layer family duplication domain-containing protein</fullName>
    </submittedName>
</protein>
<evidence type="ECO:0000256" key="2">
    <source>
        <dbReference type="SAM" id="MobiDB-lite"/>
    </source>
</evidence>
<evidence type="ECO:0000259" key="3">
    <source>
        <dbReference type="Pfam" id="PF07752"/>
    </source>
</evidence>
<dbReference type="Gene3D" id="2.60.98.40">
    <property type="match status" value="2"/>
</dbReference>
<feature type="compositionally biased region" description="Low complexity" evidence="2">
    <location>
        <begin position="600"/>
        <end position="656"/>
    </location>
</feature>
<dbReference type="Proteomes" id="UP000199259">
    <property type="component" value="Unassembled WGS sequence"/>
</dbReference>
<gene>
    <name evidence="5" type="ORF">SAMN04488589_2662</name>
</gene>
<reference evidence="5 6" key="1">
    <citation type="submission" date="2016-10" db="EMBL/GenBank/DDBJ databases">
        <authorList>
            <person name="Varghese N."/>
            <person name="Submissions S."/>
        </authorList>
    </citation>
    <scope>NUCLEOTIDE SEQUENCE [LARGE SCALE GENOMIC DNA]</scope>
    <source>
        <strain evidence="5 6">PL 12/M</strain>
    </source>
</reference>
<dbReference type="Pfam" id="PF18204">
    <property type="entry name" value="PGF-CTERM"/>
    <property type="match status" value="1"/>
</dbReference>
<dbReference type="NCBIfam" id="TIGR04126">
    <property type="entry name" value="PGF_CTERM"/>
    <property type="match status" value="1"/>
</dbReference>
<dbReference type="NCBIfam" id="TIGR01567">
    <property type="entry name" value="S_layer_rel_Mac"/>
    <property type="match status" value="2"/>
</dbReference>
<evidence type="ECO:0000259" key="4">
    <source>
        <dbReference type="Pfam" id="PF18204"/>
    </source>
</evidence>
<dbReference type="EMBL" id="FNCA01000011">
    <property type="protein sequence ID" value="SDG30471.1"/>
    <property type="molecule type" value="Genomic_DNA"/>
</dbReference>
<dbReference type="AlphaFoldDB" id="A0A7Z7AZ13"/>
<dbReference type="InterPro" id="IPR026371">
    <property type="entry name" value="PGF_CTERM"/>
</dbReference>
<dbReference type="OrthoDB" id="137508at2157"/>
<evidence type="ECO:0000256" key="1">
    <source>
        <dbReference type="ARBA" id="ARBA00022729"/>
    </source>
</evidence>
<dbReference type="GO" id="GO:0005886">
    <property type="term" value="C:plasma membrane"/>
    <property type="evidence" value="ECO:0007669"/>
    <property type="project" value="UniProtKB-SubCell"/>
</dbReference>
<feature type="domain" description="S-layer family duplication" evidence="3">
    <location>
        <begin position="55"/>
        <end position="305"/>
    </location>
</feature>
<feature type="domain" description="PGF-CTERM archaeal protein-sorting signal" evidence="4">
    <location>
        <begin position="660"/>
        <end position="680"/>
    </location>
</feature>
<feature type="region of interest" description="Disordered" evidence="2">
    <location>
        <begin position="597"/>
        <end position="661"/>
    </location>
</feature>
<dbReference type="InterPro" id="IPR006457">
    <property type="entry name" value="S_layer-rel_Mac"/>
</dbReference>
<sequence>MKRFTTIALVVLVALATLIVPASAANSVEVRGTVYNGSSLDNIIATSAAGNDTLKSAYIEMTPQTFAGFFYDIDDDTSTESLKIYNYTATDGDLVDGRTISKNGVVYNTSIALVNYSSPNLLGQYNVLGLFAEKYIPLKDTTPDKLGKLLLDEDQKYTLRTGSALDLGDGYAVTAKQVDVDGKKVWMELTKDGEFVEDEVLDLTNGAQTWDYQRDGVAGEDDVSVFKVNVTDVFQGQVDSLAVIDGVWLMDYSNILEIQTDDTFGDLKVKTVGTNYLTLKNDNSITLTKNKKVSIAEGLYFQTADSDDVRFFLMKEYTAAGTYDVRGSVSTGTGGATPVTSWDYSNFAGFFYDLDDNISTEVLTILQPTVSSSSRTIDKDNLTYTTTIASVDYASPNLLGQYDVLGLFAEKYIPLKSTTPDKLGKLLLDEDQKYTLRTGSALDLGDGYAVTAKQVDVDGKKVWMELTKDGEFVEDEVLDLTNGAQTWDYQRDGVAGEDDVSVFKVNVTDVFQGQVDSLAVIDGVWLMDYSSILEIQTDDTFGDMKVKTVGTSSLTLKNDNSITLTKNKDIDIAEGMKFKTADSDTLRFYPFVEKTIGESTTGTTTEPTVTEPTTEQPTENVTEQPTENVTEQPTTEQPTTEQPTTEQPTTNDTGTEQPSPGFEAVFAVAGLLAVAYLVRRN</sequence>
<accession>A0A7Z7AZ13</accession>
<keyword evidence="1" id="KW-0732">Signal</keyword>
<evidence type="ECO:0000313" key="6">
    <source>
        <dbReference type="Proteomes" id="UP000199259"/>
    </source>
</evidence>